<dbReference type="EMBL" id="JARQWQ010000040">
    <property type="protein sequence ID" value="KAK2559294.1"/>
    <property type="molecule type" value="Genomic_DNA"/>
</dbReference>
<dbReference type="AlphaFoldDB" id="A0AAD9V2W8"/>
<gene>
    <name evidence="1" type="ORF">P5673_017891</name>
</gene>
<accession>A0AAD9V2W8</accession>
<name>A0AAD9V2W8_ACRCE</name>
<keyword evidence="2" id="KW-1185">Reference proteome</keyword>
<comment type="caution">
    <text evidence="1">The sequence shown here is derived from an EMBL/GenBank/DDBJ whole genome shotgun (WGS) entry which is preliminary data.</text>
</comment>
<evidence type="ECO:0000313" key="1">
    <source>
        <dbReference type="EMBL" id="KAK2559294.1"/>
    </source>
</evidence>
<sequence>MQNYQMSSQSDEELHCLISELLVSMDFPFSAQGMIKFLLQERGLVLKYKGCDFVTEFITLMKMGTTKSSPIRLWVSGRLPNLMGNEFRSYLIPNYGVEGIIDEGGADGSSMPIFGGLSFK</sequence>
<evidence type="ECO:0000313" key="2">
    <source>
        <dbReference type="Proteomes" id="UP001249851"/>
    </source>
</evidence>
<dbReference type="Proteomes" id="UP001249851">
    <property type="component" value="Unassembled WGS sequence"/>
</dbReference>
<proteinExistence type="predicted"/>
<reference evidence="1" key="2">
    <citation type="journal article" date="2023" name="Science">
        <title>Genomic signatures of disease resistance in endangered staghorn corals.</title>
        <authorList>
            <person name="Vollmer S.V."/>
            <person name="Selwyn J.D."/>
            <person name="Despard B.A."/>
            <person name="Roesel C.L."/>
        </authorList>
    </citation>
    <scope>NUCLEOTIDE SEQUENCE</scope>
    <source>
        <strain evidence="1">K2</strain>
    </source>
</reference>
<organism evidence="1 2">
    <name type="scientific">Acropora cervicornis</name>
    <name type="common">Staghorn coral</name>
    <dbReference type="NCBI Taxonomy" id="6130"/>
    <lineage>
        <taxon>Eukaryota</taxon>
        <taxon>Metazoa</taxon>
        <taxon>Cnidaria</taxon>
        <taxon>Anthozoa</taxon>
        <taxon>Hexacorallia</taxon>
        <taxon>Scleractinia</taxon>
        <taxon>Astrocoeniina</taxon>
        <taxon>Acroporidae</taxon>
        <taxon>Acropora</taxon>
    </lineage>
</organism>
<reference evidence="1" key="1">
    <citation type="journal article" date="2023" name="G3 (Bethesda)">
        <title>Whole genome assembly and annotation of the endangered Caribbean coral Acropora cervicornis.</title>
        <authorList>
            <person name="Selwyn J.D."/>
            <person name="Vollmer S.V."/>
        </authorList>
    </citation>
    <scope>NUCLEOTIDE SEQUENCE</scope>
    <source>
        <strain evidence="1">K2</strain>
    </source>
</reference>
<protein>
    <submittedName>
        <fullName evidence="1">Uncharacterized protein</fullName>
    </submittedName>
</protein>